<keyword evidence="1" id="KW-0472">Membrane</keyword>
<feature type="transmembrane region" description="Helical" evidence="1">
    <location>
        <begin position="85"/>
        <end position="104"/>
    </location>
</feature>
<gene>
    <name evidence="2" type="ORF">DTL42_16910</name>
</gene>
<dbReference type="Proteomes" id="UP000253562">
    <property type="component" value="Unassembled WGS sequence"/>
</dbReference>
<reference evidence="2 3" key="1">
    <citation type="submission" date="2018-07" db="EMBL/GenBank/DDBJ databases">
        <title>Comparative genomes isolates from brazilian mangrove.</title>
        <authorList>
            <person name="De Araujo J.E."/>
            <person name="Taketani R.G."/>
            <person name="Silva M.C.P."/>
            <person name="Lourenco M.V."/>
            <person name="Oliveira V.M."/>
            <person name="Andreote F.D."/>
        </authorList>
    </citation>
    <scope>NUCLEOTIDE SEQUENCE [LARGE SCALE GENOMIC DNA]</scope>
    <source>
        <strain evidence="2 3">HEX PRIS-MGV</strain>
    </source>
</reference>
<evidence type="ECO:0000256" key="1">
    <source>
        <dbReference type="SAM" id="Phobius"/>
    </source>
</evidence>
<evidence type="ECO:0000313" key="2">
    <source>
        <dbReference type="EMBL" id="RCS44606.1"/>
    </source>
</evidence>
<dbReference type="AlphaFoldDB" id="A0A368KN39"/>
<proteinExistence type="predicted"/>
<dbReference type="EMBL" id="QPEX01000034">
    <property type="protein sequence ID" value="RCS44606.1"/>
    <property type="molecule type" value="Genomic_DNA"/>
</dbReference>
<comment type="caution">
    <text evidence="2">The sequence shown here is derived from an EMBL/GenBank/DDBJ whole genome shotgun (WGS) entry which is preliminary data.</text>
</comment>
<organism evidence="2 3">
    <name type="scientific">Bremerella cremea</name>
    <dbReference type="NCBI Taxonomy" id="1031537"/>
    <lineage>
        <taxon>Bacteria</taxon>
        <taxon>Pseudomonadati</taxon>
        <taxon>Planctomycetota</taxon>
        <taxon>Planctomycetia</taxon>
        <taxon>Pirellulales</taxon>
        <taxon>Pirellulaceae</taxon>
        <taxon>Bremerella</taxon>
    </lineage>
</organism>
<sequence length="300" mass="35179">MGILGVEDIDKKYLWPILNWLNRWKSYLVIATLGIAVLCYIRYEWWQVVEMNRSMILEQSQRHIDESKGLEQIAQQGDAFGSVNAWFSGVAMLAAVLAIVFQAFEFSHQRDELAKSTQAHIDRLELDETLHFHSRRMIIIEFIRRLKSQEISNIINRLWDRSLDKIDLKVAFALACDPKRRYQYKRNESAEVKAEIDAKVQLIRDSEPLFNLMLEIGIFEPEGPELFYLLPVIQDTRHVLNEFFAASNGLDTIYIPLWVSAINRVFQDVIEDCYQREEARELSISEVWSSKKISKHKREN</sequence>
<protein>
    <submittedName>
        <fullName evidence="2">Uncharacterized protein</fullName>
    </submittedName>
</protein>
<feature type="transmembrane region" description="Helical" evidence="1">
    <location>
        <begin position="26"/>
        <end position="43"/>
    </location>
</feature>
<evidence type="ECO:0000313" key="3">
    <source>
        <dbReference type="Proteomes" id="UP000253562"/>
    </source>
</evidence>
<name>A0A368KN39_9BACT</name>
<keyword evidence="1" id="KW-0812">Transmembrane</keyword>
<keyword evidence="1" id="KW-1133">Transmembrane helix</keyword>
<accession>A0A368KN39</accession>